<dbReference type="EMBL" id="JAUESC010000382">
    <property type="protein sequence ID" value="KAK0587928.1"/>
    <property type="molecule type" value="Genomic_DNA"/>
</dbReference>
<evidence type="ECO:0000256" key="4">
    <source>
        <dbReference type="ARBA" id="ARBA00022801"/>
    </source>
</evidence>
<dbReference type="PROSITE" id="PS51388">
    <property type="entry name" value="GED"/>
    <property type="match status" value="1"/>
</dbReference>
<evidence type="ECO:0000259" key="11">
    <source>
        <dbReference type="PROSITE" id="PS51388"/>
    </source>
</evidence>
<evidence type="ECO:0000256" key="8">
    <source>
        <dbReference type="ARBA" id="ARBA00048548"/>
    </source>
</evidence>
<comment type="subcellular location">
    <subcellularLocation>
        <location evidence="9">Cytoplasm</location>
        <location evidence="9">Cytoskeleton</location>
        <location evidence="9">Phragmoplast</location>
    </subcellularLocation>
</comment>
<dbReference type="GO" id="GO:0005874">
    <property type="term" value="C:microtubule"/>
    <property type="evidence" value="ECO:0007669"/>
    <property type="project" value="UniProtKB-KW"/>
</dbReference>
<comment type="catalytic activity">
    <reaction evidence="8">
        <text>GTP + H2O = GDP + phosphate + H(+)</text>
        <dbReference type="Rhea" id="RHEA:19669"/>
        <dbReference type="ChEBI" id="CHEBI:15377"/>
        <dbReference type="ChEBI" id="CHEBI:15378"/>
        <dbReference type="ChEBI" id="CHEBI:37565"/>
        <dbReference type="ChEBI" id="CHEBI:43474"/>
        <dbReference type="ChEBI" id="CHEBI:58189"/>
    </reaction>
</comment>
<keyword evidence="5 10" id="KW-0342">GTP-binding</keyword>
<keyword evidence="1" id="KW-0963">Cytoplasm</keyword>
<evidence type="ECO:0000256" key="10">
    <source>
        <dbReference type="RuleBase" id="RU003932"/>
    </source>
</evidence>
<dbReference type="PANTHER" id="PTHR11566">
    <property type="entry name" value="DYNAMIN"/>
    <property type="match status" value="1"/>
</dbReference>
<dbReference type="CDD" id="cd08771">
    <property type="entry name" value="DLP_1"/>
    <property type="match status" value="1"/>
</dbReference>
<evidence type="ECO:0000256" key="7">
    <source>
        <dbReference type="ARBA" id="ARBA00023212"/>
    </source>
</evidence>
<dbReference type="GO" id="GO:0009524">
    <property type="term" value="C:phragmoplast"/>
    <property type="evidence" value="ECO:0007669"/>
    <property type="project" value="UniProtKB-SubCell"/>
</dbReference>
<dbReference type="Proteomes" id="UP001168877">
    <property type="component" value="Unassembled WGS sequence"/>
</dbReference>
<organism evidence="13 14">
    <name type="scientific">Acer saccharum</name>
    <name type="common">Sugar maple</name>
    <dbReference type="NCBI Taxonomy" id="4024"/>
    <lineage>
        <taxon>Eukaryota</taxon>
        <taxon>Viridiplantae</taxon>
        <taxon>Streptophyta</taxon>
        <taxon>Embryophyta</taxon>
        <taxon>Tracheophyta</taxon>
        <taxon>Spermatophyta</taxon>
        <taxon>Magnoliopsida</taxon>
        <taxon>eudicotyledons</taxon>
        <taxon>Gunneridae</taxon>
        <taxon>Pentapetalae</taxon>
        <taxon>rosids</taxon>
        <taxon>malvids</taxon>
        <taxon>Sapindales</taxon>
        <taxon>Sapindaceae</taxon>
        <taxon>Hippocastanoideae</taxon>
        <taxon>Acereae</taxon>
        <taxon>Acer</taxon>
    </lineage>
</organism>
<dbReference type="FunFam" id="3.40.50.300:FF:000228">
    <property type="entry name" value="dynamin-related protein 1E"/>
    <property type="match status" value="1"/>
</dbReference>
<dbReference type="AlphaFoldDB" id="A0AA39S9U5"/>
<dbReference type="InterPro" id="IPR022812">
    <property type="entry name" value="Dynamin"/>
</dbReference>
<evidence type="ECO:0000256" key="1">
    <source>
        <dbReference type="ARBA" id="ARBA00022490"/>
    </source>
</evidence>
<keyword evidence="2" id="KW-0493">Microtubule</keyword>
<dbReference type="InterPro" id="IPR003130">
    <property type="entry name" value="GED"/>
</dbReference>
<comment type="caution">
    <text evidence="13">The sequence shown here is derived from an EMBL/GenBank/DDBJ whole genome shotgun (WGS) entry which is preliminary data.</text>
</comment>
<protein>
    <recommendedName>
        <fullName evidence="15">Dynamin-related protein 5A</fullName>
    </recommendedName>
</protein>
<keyword evidence="14" id="KW-1185">Reference proteome</keyword>
<dbReference type="FunFam" id="1.20.120.1240:FF:000010">
    <property type="entry name" value="Dynamin-related protein 5A"/>
    <property type="match status" value="1"/>
</dbReference>
<dbReference type="Gene3D" id="1.20.120.1240">
    <property type="entry name" value="Dynamin, middle domain"/>
    <property type="match status" value="1"/>
</dbReference>
<dbReference type="PANTHER" id="PTHR11566:SF159">
    <property type="entry name" value="PHRAGMOPLASTIN DRP1A"/>
    <property type="match status" value="1"/>
</dbReference>
<feature type="domain" description="Dynamin-type G" evidence="12">
    <location>
        <begin position="31"/>
        <end position="300"/>
    </location>
</feature>
<dbReference type="SMART" id="SM00302">
    <property type="entry name" value="GED"/>
    <property type="match status" value="1"/>
</dbReference>
<proteinExistence type="inferred from homology"/>
<dbReference type="SUPFAM" id="SSF52540">
    <property type="entry name" value="P-loop containing nucleoside triphosphate hydrolases"/>
    <property type="match status" value="1"/>
</dbReference>
<dbReference type="Pfam" id="PF02212">
    <property type="entry name" value="GED"/>
    <property type="match status" value="1"/>
</dbReference>
<evidence type="ECO:0000256" key="2">
    <source>
        <dbReference type="ARBA" id="ARBA00022701"/>
    </source>
</evidence>
<evidence type="ECO:0000313" key="13">
    <source>
        <dbReference type="EMBL" id="KAK0587928.1"/>
    </source>
</evidence>
<evidence type="ECO:0000256" key="6">
    <source>
        <dbReference type="ARBA" id="ARBA00023175"/>
    </source>
</evidence>
<evidence type="ECO:0000313" key="14">
    <source>
        <dbReference type="Proteomes" id="UP001168877"/>
    </source>
</evidence>
<keyword evidence="6" id="KW-0505">Motor protein</keyword>
<evidence type="ECO:0008006" key="15">
    <source>
        <dbReference type="Google" id="ProtNLM"/>
    </source>
</evidence>
<dbReference type="InterPro" id="IPR001401">
    <property type="entry name" value="Dynamin_GTPase"/>
</dbReference>
<dbReference type="InterPro" id="IPR045063">
    <property type="entry name" value="Dynamin_N"/>
</dbReference>
<evidence type="ECO:0000256" key="3">
    <source>
        <dbReference type="ARBA" id="ARBA00022741"/>
    </source>
</evidence>
<dbReference type="GO" id="GO:0008017">
    <property type="term" value="F:microtubule binding"/>
    <property type="evidence" value="ECO:0007669"/>
    <property type="project" value="TreeGrafter"/>
</dbReference>
<sequence>MENLISLVNKIQRACTALGDHGDTSALPTLWDSLPAIAVVGGQSSGKSSVLESIVGKDFLPRGSGIVTRRPLVLQLHKLDEGREYAEFLHLPRKKFTDFAAVRKEIQDETDRETGRSSKQISSVPIHLSIYSPNVVNLTLIDLPGLTKVAVDGQPETIVQDIENMVRSFIEKPNCIILAISPANQDLATSDAIKISREVDPTGERTLGVLTKIDLMDKGTDAAEILEGKSYRLKFPWVGVVNRSQADINKNVDMIAARRREREYFSTTPEYKHLANRMGSEHLAKMLSKHLETVIKSRTPGIQSLINKTVAELETELSRLGKPIAADAGGKLYTIMEICRLFDQIYKEHLDGVRPGGDKIYNVFDNQLPAALKRLQFDKQLSMENIRKLITEADGYQPHLIAPEQGYRRLIDSSLVTIRGPAEAAVDAVHGLLKDLVHKAINETVELRQYPALRVEVGNAAIESLDRMKDFSRKATLQLVDMESSYLTVDFFRKLPQDVEKGGNPTHSIFDRYNDVYLRRIGTTVLSYVNMVCAGLRNSIPKSIVYCQVREAKKSLLDHFFIELGAMEPKRLSSLLNEDPAVMERRTALAKRLELYKAAQAEIDAVAWSKTNVHHRRSVAASLFQGVYVVERDCQQKREGSQALASPWWEFFIFQMLGQLKDDVDSSIIGAIYKFKPPASHSNLSTDGCPCYVLPYEAP</sequence>
<dbReference type="PRINTS" id="PR00195">
    <property type="entry name" value="DYNAMIN"/>
</dbReference>
<reference evidence="13" key="1">
    <citation type="journal article" date="2022" name="Plant J.">
        <title>Strategies of tolerance reflected in two North American maple genomes.</title>
        <authorList>
            <person name="McEvoy S.L."/>
            <person name="Sezen U.U."/>
            <person name="Trouern-Trend A."/>
            <person name="McMahon S.M."/>
            <person name="Schaberg P.G."/>
            <person name="Yang J."/>
            <person name="Wegrzyn J.L."/>
            <person name="Swenson N.G."/>
        </authorList>
    </citation>
    <scope>NUCLEOTIDE SEQUENCE</scope>
    <source>
        <strain evidence="13">NS2018</strain>
    </source>
</reference>
<feature type="domain" description="GED" evidence="11">
    <location>
        <begin position="518"/>
        <end position="611"/>
    </location>
</feature>
<dbReference type="GO" id="GO:0006898">
    <property type="term" value="P:receptor-mediated endocytosis"/>
    <property type="evidence" value="ECO:0007669"/>
    <property type="project" value="TreeGrafter"/>
</dbReference>
<comment type="similarity">
    <text evidence="10">Belongs to the TRAFAC class dynamin-like GTPase superfamily. Dynamin/Fzo/YdjA family.</text>
</comment>
<accession>A0AA39S9U5</accession>
<dbReference type="Pfam" id="PF01031">
    <property type="entry name" value="Dynamin_M"/>
    <property type="match status" value="1"/>
</dbReference>
<dbReference type="PROSITE" id="PS51718">
    <property type="entry name" value="G_DYNAMIN_2"/>
    <property type="match status" value="1"/>
</dbReference>
<dbReference type="GO" id="GO:0005525">
    <property type="term" value="F:GTP binding"/>
    <property type="evidence" value="ECO:0007669"/>
    <property type="project" value="UniProtKB-KW"/>
</dbReference>
<dbReference type="GO" id="GO:0003924">
    <property type="term" value="F:GTPase activity"/>
    <property type="evidence" value="ECO:0007669"/>
    <property type="project" value="InterPro"/>
</dbReference>
<dbReference type="InterPro" id="IPR030381">
    <property type="entry name" value="G_DYNAMIN_dom"/>
</dbReference>
<dbReference type="Pfam" id="PF00350">
    <property type="entry name" value="Dynamin_N"/>
    <property type="match status" value="1"/>
</dbReference>
<keyword evidence="4" id="KW-0378">Hydrolase</keyword>
<evidence type="ECO:0000256" key="5">
    <source>
        <dbReference type="ARBA" id="ARBA00023134"/>
    </source>
</evidence>
<gene>
    <name evidence="13" type="ORF">LWI29_031388</name>
</gene>
<dbReference type="GO" id="GO:0005886">
    <property type="term" value="C:plasma membrane"/>
    <property type="evidence" value="ECO:0007669"/>
    <property type="project" value="TreeGrafter"/>
</dbReference>
<dbReference type="PROSITE" id="PS00410">
    <property type="entry name" value="G_DYNAMIN_1"/>
    <property type="match status" value="1"/>
</dbReference>
<evidence type="ECO:0000259" key="12">
    <source>
        <dbReference type="PROSITE" id="PS51718"/>
    </source>
</evidence>
<dbReference type="InterPro" id="IPR019762">
    <property type="entry name" value="Dynamin_GTPase_CS"/>
</dbReference>
<dbReference type="InterPro" id="IPR020850">
    <property type="entry name" value="GED_dom"/>
</dbReference>
<name>A0AA39S9U5_ACESA</name>
<dbReference type="InterPro" id="IPR027417">
    <property type="entry name" value="P-loop_NTPase"/>
</dbReference>
<dbReference type="SMART" id="SM00053">
    <property type="entry name" value="DYNc"/>
    <property type="match status" value="1"/>
</dbReference>
<dbReference type="InterPro" id="IPR000375">
    <property type="entry name" value="Dynamin_stalk"/>
</dbReference>
<dbReference type="Gene3D" id="3.40.50.300">
    <property type="entry name" value="P-loop containing nucleotide triphosphate hydrolases"/>
    <property type="match status" value="1"/>
</dbReference>
<keyword evidence="3 10" id="KW-0547">Nucleotide-binding</keyword>
<evidence type="ECO:0000256" key="9">
    <source>
        <dbReference type="ARBA" id="ARBA00060413"/>
    </source>
</evidence>
<reference evidence="13" key="2">
    <citation type="submission" date="2023-06" db="EMBL/GenBank/DDBJ databases">
        <authorList>
            <person name="Swenson N.G."/>
            <person name="Wegrzyn J.L."/>
            <person name="Mcevoy S.L."/>
        </authorList>
    </citation>
    <scope>NUCLEOTIDE SEQUENCE</scope>
    <source>
        <strain evidence="13">NS2018</strain>
        <tissue evidence="13">Leaf</tissue>
    </source>
</reference>
<keyword evidence="7" id="KW-0206">Cytoskeleton</keyword>